<feature type="signal peptide" evidence="3">
    <location>
        <begin position="1"/>
        <end position="18"/>
    </location>
</feature>
<dbReference type="KEGG" id="dpr:Despr_0761"/>
<dbReference type="GO" id="GO:0006644">
    <property type="term" value="P:phospholipid metabolic process"/>
    <property type="evidence" value="ECO:0007669"/>
    <property type="project" value="InterPro"/>
</dbReference>
<dbReference type="Proteomes" id="UP000006365">
    <property type="component" value="Chromosome"/>
</dbReference>
<evidence type="ECO:0000313" key="5">
    <source>
        <dbReference type="Proteomes" id="UP000006365"/>
    </source>
</evidence>
<keyword evidence="3" id="KW-0732">Signal</keyword>
<evidence type="ECO:0000256" key="2">
    <source>
        <dbReference type="SAM" id="MobiDB-lite"/>
    </source>
</evidence>
<gene>
    <name evidence="4" type="ordered locus">Despr_0761</name>
</gene>
<name>A0A7U3YK96_DESPD</name>
<sequence length="470" mass="51291">MLAAAATCSLLMATEALAELSVRDRCEQALKMMGVKTDGTERGWASLCAGVIKNEPITRYGNWYGPGYWGGGEDPHRAGLAAPVDSLDAVAMRHDFGYVIAEKYGKIYGKQYEYKLKAMADRVAVRDALKLPEDPRKWPQVPKDIEAASRYRDRIITGFIIESDIYKNLAGATKVGDAITSPFITMFDQIDYSHVPDLAKFDREVASHINGWKKQVAQKAAEDKKLKEAAEKASLQQGEAEQQAAEKEQAEKERAARKAKEAKEAKEAQEARTRLEEKIKASKQEPKAPPVKRKSYEEMTPEERHEALKNNYPEAWKGLRNALVGEDKAAAEEILEEEEQVEAETSQEEKAEVEIQPVRVTASGSFDEDHSSGGFANIVTTTITVSFWNVGNQVPGYGEASMKTSSVSSLNGATSESSCGGTFSGGPNGVLRFSGECDGVSLSLRGGSTISAEGVSLTVSNPSAFSDWEQ</sequence>
<reference evidence="4 5" key="1">
    <citation type="journal article" date="2011" name="Stand. Genomic Sci.">
        <title>Complete genome sequence of Desulfobulbus propionicus type strain (1pr3).</title>
        <authorList>
            <person name="Pagani I."/>
            <person name="Lapidus A."/>
            <person name="Nolan M."/>
            <person name="Lucas S."/>
            <person name="Hammon N."/>
            <person name="Deshpande S."/>
            <person name="Cheng J.F."/>
            <person name="Chertkov O."/>
            <person name="Davenport K."/>
            <person name="Tapia R."/>
            <person name="Han C."/>
            <person name="Goodwin L."/>
            <person name="Pitluck S."/>
            <person name="Liolios K."/>
            <person name="Mavromatis K."/>
            <person name="Ivanova N."/>
            <person name="Mikhailova N."/>
            <person name="Pati A."/>
            <person name="Chen A."/>
            <person name="Palaniappan K."/>
            <person name="Land M."/>
            <person name="Hauser L."/>
            <person name="Chang Y.J."/>
            <person name="Jeffries C.D."/>
            <person name="Detter J.C."/>
            <person name="Brambilla E."/>
            <person name="Kannan K.P."/>
            <person name="Djao O.D."/>
            <person name="Rohde M."/>
            <person name="Pukall R."/>
            <person name="Spring S."/>
            <person name="Goker M."/>
            <person name="Sikorski J."/>
            <person name="Woyke T."/>
            <person name="Bristow J."/>
            <person name="Eisen J.A."/>
            <person name="Markowitz V."/>
            <person name="Hugenholtz P."/>
            <person name="Kyrpides N.C."/>
            <person name="Klenk H.P."/>
        </authorList>
    </citation>
    <scope>NUCLEOTIDE SEQUENCE [LARGE SCALE GENOMIC DNA]</scope>
    <source>
        <strain evidence="5">ATCC 33891 / DSM 2032 / 1pr3</strain>
    </source>
</reference>
<evidence type="ECO:0000256" key="3">
    <source>
        <dbReference type="SAM" id="SignalP"/>
    </source>
</evidence>
<protein>
    <submittedName>
        <fullName evidence="4">Uncharacterized protein</fullName>
    </submittedName>
</protein>
<feature type="chain" id="PRO_5030538697" evidence="3">
    <location>
        <begin position="19"/>
        <end position="470"/>
    </location>
</feature>
<organism evidence="4 5">
    <name type="scientific">Desulfobulbus propionicus (strain ATCC 33891 / DSM 2032 / VKM B-1956 / 1pr3)</name>
    <dbReference type="NCBI Taxonomy" id="577650"/>
    <lineage>
        <taxon>Bacteria</taxon>
        <taxon>Pseudomonadati</taxon>
        <taxon>Thermodesulfobacteriota</taxon>
        <taxon>Desulfobulbia</taxon>
        <taxon>Desulfobulbales</taxon>
        <taxon>Desulfobulbaceae</taxon>
        <taxon>Desulfobulbus</taxon>
    </lineage>
</organism>
<proteinExistence type="predicted"/>
<dbReference type="Gene3D" id="1.20.90.10">
    <property type="entry name" value="Phospholipase A2 domain"/>
    <property type="match status" value="1"/>
</dbReference>
<feature type="compositionally biased region" description="Basic and acidic residues" evidence="2">
    <location>
        <begin position="244"/>
        <end position="286"/>
    </location>
</feature>
<dbReference type="GO" id="GO:0004623">
    <property type="term" value="F:phospholipase A2 activity"/>
    <property type="evidence" value="ECO:0007669"/>
    <property type="project" value="InterPro"/>
</dbReference>
<dbReference type="GO" id="GO:0050482">
    <property type="term" value="P:arachidonate secretion"/>
    <property type="evidence" value="ECO:0007669"/>
    <property type="project" value="InterPro"/>
</dbReference>
<feature type="region of interest" description="Disordered" evidence="2">
    <location>
        <begin position="229"/>
        <end position="300"/>
    </location>
</feature>
<evidence type="ECO:0000256" key="1">
    <source>
        <dbReference type="SAM" id="Coils"/>
    </source>
</evidence>
<keyword evidence="1" id="KW-0175">Coiled coil</keyword>
<dbReference type="AlphaFoldDB" id="A0A7U3YK96"/>
<feature type="coiled-coil region" evidence="1">
    <location>
        <begin position="328"/>
        <end position="356"/>
    </location>
</feature>
<accession>A0A7U3YK96</accession>
<dbReference type="EMBL" id="CP002364">
    <property type="protein sequence ID" value="ADW16935.1"/>
    <property type="molecule type" value="Genomic_DNA"/>
</dbReference>
<dbReference type="InterPro" id="IPR036444">
    <property type="entry name" value="PLipase_A2_dom_sf"/>
</dbReference>
<keyword evidence="5" id="KW-1185">Reference proteome</keyword>
<evidence type="ECO:0000313" key="4">
    <source>
        <dbReference type="EMBL" id="ADW16935.1"/>
    </source>
</evidence>